<dbReference type="PROSITE" id="PS50968">
    <property type="entry name" value="BIOTINYL_LIPOYL"/>
    <property type="match status" value="1"/>
</dbReference>
<dbReference type="OrthoDB" id="9812676at2"/>
<dbReference type="InterPro" id="IPR011053">
    <property type="entry name" value="Single_hybrid_motif"/>
</dbReference>
<organism evidence="3 4">
    <name type="scientific">Desulfurella multipotens</name>
    <dbReference type="NCBI Taxonomy" id="79269"/>
    <lineage>
        <taxon>Bacteria</taxon>
        <taxon>Pseudomonadati</taxon>
        <taxon>Campylobacterota</taxon>
        <taxon>Desulfurellia</taxon>
        <taxon>Desulfurellales</taxon>
        <taxon>Desulfurellaceae</taxon>
        <taxon>Desulfurella</taxon>
    </lineage>
</organism>
<dbReference type="PANTHER" id="PTHR45266:SF3">
    <property type="entry name" value="OXALOACETATE DECARBOXYLASE ALPHA CHAIN"/>
    <property type="match status" value="1"/>
</dbReference>
<evidence type="ECO:0000313" key="4">
    <source>
        <dbReference type="Proteomes" id="UP000199411"/>
    </source>
</evidence>
<proteinExistence type="predicted"/>
<dbReference type="Pfam" id="PF00364">
    <property type="entry name" value="Biotin_lipoyl"/>
    <property type="match status" value="1"/>
</dbReference>
<keyword evidence="1" id="KW-0092">Biotin</keyword>
<evidence type="ECO:0000256" key="1">
    <source>
        <dbReference type="ARBA" id="ARBA00023267"/>
    </source>
</evidence>
<accession>A0A1G6KM70</accession>
<gene>
    <name evidence="3" type="ORF">SAMN05660835_00638</name>
</gene>
<dbReference type="UniPathway" id="UPA00945">
    <property type="reaction ID" value="UER00908"/>
</dbReference>
<evidence type="ECO:0000313" key="3">
    <source>
        <dbReference type="EMBL" id="SDC32212.1"/>
    </source>
</evidence>
<dbReference type="InterPro" id="IPR000089">
    <property type="entry name" value="Biotin_lipoyl"/>
</dbReference>
<dbReference type="SUPFAM" id="SSF51230">
    <property type="entry name" value="Single hybrid motif"/>
    <property type="match status" value="1"/>
</dbReference>
<dbReference type="Gene3D" id="2.40.50.100">
    <property type="match status" value="1"/>
</dbReference>
<name>A0A1G6KM70_9BACT</name>
<dbReference type="CDD" id="cd06850">
    <property type="entry name" value="biotinyl_domain"/>
    <property type="match status" value="1"/>
</dbReference>
<protein>
    <submittedName>
        <fullName evidence="3">Biotin-requiring enzyme</fullName>
    </submittedName>
</protein>
<dbReference type="InterPro" id="IPR050709">
    <property type="entry name" value="Biotin_Carboxyl_Carrier/Decarb"/>
</dbReference>
<dbReference type="PANTHER" id="PTHR45266">
    <property type="entry name" value="OXALOACETATE DECARBOXYLASE ALPHA CHAIN"/>
    <property type="match status" value="1"/>
</dbReference>
<keyword evidence="4" id="KW-1185">Reference proteome</keyword>
<sequence>MSYVVKMDDIEYKVKVKELEANKFEVYIDDKSYVVDARLTEGSVYSLLINNESFEADVDYKGENNYNVLTEGDLFKISVIDEMKAKLLQRRGGTVAEGKQIIKSEMPGRVISVKVAVGDTVKEGDILLILEAMKMQNEIKAPKSGEVKELFVKEGENIAADSKLVVIE</sequence>
<dbReference type="PROSITE" id="PS00188">
    <property type="entry name" value="BIOTIN"/>
    <property type="match status" value="1"/>
</dbReference>
<dbReference type="AlphaFoldDB" id="A0A1G6KM70"/>
<dbReference type="EMBL" id="FMYU01000004">
    <property type="protein sequence ID" value="SDC32212.1"/>
    <property type="molecule type" value="Genomic_DNA"/>
</dbReference>
<reference evidence="4" key="1">
    <citation type="submission" date="2016-10" db="EMBL/GenBank/DDBJ databases">
        <authorList>
            <person name="Varghese N."/>
            <person name="Submissions S."/>
        </authorList>
    </citation>
    <scope>NUCLEOTIDE SEQUENCE [LARGE SCALE GENOMIC DNA]</scope>
    <source>
        <strain evidence="4">DSM 8415</strain>
    </source>
</reference>
<feature type="domain" description="Lipoyl-binding" evidence="2">
    <location>
        <begin position="88"/>
        <end position="168"/>
    </location>
</feature>
<dbReference type="RefSeq" id="WP_025391510.1">
    <property type="nucleotide sequence ID" value="NZ_FMYU01000004.1"/>
</dbReference>
<dbReference type="FunFam" id="2.40.50.100:FF:000003">
    <property type="entry name" value="Acetyl-CoA carboxylase biotin carboxyl carrier protein"/>
    <property type="match status" value="1"/>
</dbReference>
<dbReference type="InterPro" id="IPR001882">
    <property type="entry name" value="Biotin_BS"/>
</dbReference>
<evidence type="ECO:0000259" key="2">
    <source>
        <dbReference type="PROSITE" id="PS50968"/>
    </source>
</evidence>
<dbReference type="Proteomes" id="UP000199411">
    <property type="component" value="Unassembled WGS sequence"/>
</dbReference>